<evidence type="ECO:0000313" key="4">
    <source>
        <dbReference type="Proteomes" id="UP001601058"/>
    </source>
</evidence>
<proteinExistence type="predicted"/>
<dbReference type="PANTHER" id="PTHR43249">
    <property type="entry name" value="UDP-N-ACETYL-2-AMINO-2-DEOXY-D-GLUCURONATE OXIDASE"/>
    <property type="match status" value="1"/>
</dbReference>
<dbReference type="InterPro" id="IPR000683">
    <property type="entry name" value="Gfo/Idh/MocA-like_OxRdtase_N"/>
</dbReference>
<accession>A0ABW6JT36</accession>
<name>A0ABW6JT36_9BACI</name>
<gene>
    <name evidence="3" type="ORF">ACFYKT_01465</name>
</gene>
<protein>
    <submittedName>
        <fullName evidence="3">Gfo/Idh/MocA family protein</fullName>
    </submittedName>
</protein>
<organism evidence="3 4">
    <name type="scientific">Cytobacillus mangrovibacter</name>
    <dbReference type="NCBI Taxonomy" id="3299024"/>
    <lineage>
        <taxon>Bacteria</taxon>
        <taxon>Bacillati</taxon>
        <taxon>Bacillota</taxon>
        <taxon>Bacilli</taxon>
        <taxon>Bacillales</taxon>
        <taxon>Bacillaceae</taxon>
        <taxon>Cytobacillus</taxon>
    </lineage>
</organism>
<feature type="domain" description="GFO/IDH/MocA-like oxidoreductase" evidence="2">
    <location>
        <begin position="136"/>
        <end position="259"/>
    </location>
</feature>
<comment type="caution">
    <text evidence="3">The sequence shown here is derived from an EMBL/GenBank/DDBJ whole genome shotgun (WGS) entry which is preliminary data.</text>
</comment>
<dbReference type="Pfam" id="PF22725">
    <property type="entry name" value="GFO_IDH_MocA_C3"/>
    <property type="match status" value="1"/>
</dbReference>
<keyword evidence="4" id="KW-1185">Reference proteome</keyword>
<dbReference type="InterPro" id="IPR052515">
    <property type="entry name" value="Gfo/Idh/MocA_Oxidoreductase"/>
</dbReference>
<dbReference type="SUPFAM" id="SSF51735">
    <property type="entry name" value="NAD(P)-binding Rossmann-fold domains"/>
    <property type="match status" value="1"/>
</dbReference>
<dbReference type="Proteomes" id="UP001601058">
    <property type="component" value="Unassembled WGS sequence"/>
</dbReference>
<dbReference type="InterPro" id="IPR055170">
    <property type="entry name" value="GFO_IDH_MocA-like_dom"/>
</dbReference>
<dbReference type="RefSeq" id="WP_389214404.1">
    <property type="nucleotide sequence ID" value="NZ_JBIACJ010000001.1"/>
</dbReference>
<feature type="domain" description="Gfo/Idh/MocA-like oxidoreductase N-terminal" evidence="1">
    <location>
        <begin position="3"/>
        <end position="126"/>
    </location>
</feature>
<sequence>MLNAGLIGCGFISKKHLLTLSKLNNMKLIAVSDILESKMKEAVDFYREITRTDEAVSWIKDYKRILKDTSIDVVIIAVISGLHAQIAKEALHYGKHVILEKPMALSIKDADEMILLSEQQNKQILVCHQMRYRPVMQKLKSLVMTGELGRPYFGVASIRISRPTKYYESASWRGSWALDGGMLVNQGIHLIDLLVWLLGDVESVYGQVGTTNNSKETEDIAAGIVTFRNKAKGIIEANTITMPNNIGYTLSLFCEKGTICLNGPSLNRIERCYIVGQSKVEEELRELCTDMNEHEYMYKNFIDSIETCTVPLIMTAKEGREALETIFGLYKSAKTGHPTILPLSSFDSKEMSE</sequence>
<dbReference type="SUPFAM" id="SSF55347">
    <property type="entry name" value="Glyceraldehyde-3-phosphate dehydrogenase-like, C-terminal domain"/>
    <property type="match status" value="1"/>
</dbReference>
<evidence type="ECO:0000313" key="3">
    <source>
        <dbReference type="EMBL" id="MFE8695021.1"/>
    </source>
</evidence>
<dbReference type="Gene3D" id="3.40.50.720">
    <property type="entry name" value="NAD(P)-binding Rossmann-like Domain"/>
    <property type="match status" value="1"/>
</dbReference>
<dbReference type="InterPro" id="IPR036291">
    <property type="entry name" value="NAD(P)-bd_dom_sf"/>
</dbReference>
<dbReference type="EMBL" id="JBIACJ010000001">
    <property type="protein sequence ID" value="MFE8695021.1"/>
    <property type="molecule type" value="Genomic_DNA"/>
</dbReference>
<dbReference type="PANTHER" id="PTHR43249:SF1">
    <property type="entry name" value="D-GLUCOSIDE 3-DEHYDROGENASE"/>
    <property type="match status" value="1"/>
</dbReference>
<dbReference type="Pfam" id="PF01408">
    <property type="entry name" value="GFO_IDH_MocA"/>
    <property type="match status" value="1"/>
</dbReference>
<evidence type="ECO:0000259" key="1">
    <source>
        <dbReference type="Pfam" id="PF01408"/>
    </source>
</evidence>
<reference evidence="3 4" key="1">
    <citation type="submission" date="2024-08" db="EMBL/GenBank/DDBJ databases">
        <title>Two novel Cytobacillus novel species.</title>
        <authorList>
            <person name="Liu G."/>
        </authorList>
    </citation>
    <scope>NUCLEOTIDE SEQUENCE [LARGE SCALE GENOMIC DNA]</scope>
    <source>
        <strain evidence="3 4">FJAT-53684</strain>
    </source>
</reference>
<dbReference type="Gene3D" id="3.30.360.10">
    <property type="entry name" value="Dihydrodipicolinate Reductase, domain 2"/>
    <property type="match status" value="1"/>
</dbReference>
<evidence type="ECO:0000259" key="2">
    <source>
        <dbReference type="Pfam" id="PF22725"/>
    </source>
</evidence>